<dbReference type="SMART" id="SM00028">
    <property type="entry name" value="TPR"/>
    <property type="match status" value="4"/>
</dbReference>
<dbReference type="EMBL" id="LT907975">
    <property type="protein sequence ID" value="SOB58401.1"/>
    <property type="molecule type" value="Genomic_DNA"/>
</dbReference>
<dbReference type="PANTHER" id="PTHR44998:SF1">
    <property type="entry name" value="UDP-N-ACETYLGLUCOSAMINE--PEPTIDE N-ACETYLGLUCOSAMINYLTRANSFERASE 110 KDA SUBUNIT"/>
    <property type="match status" value="1"/>
</dbReference>
<dbReference type="PROSITE" id="PS50005">
    <property type="entry name" value="TPR"/>
    <property type="match status" value="2"/>
</dbReference>
<evidence type="ECO:0000256" key="2">
    <source>
        <dbReference type="SAM" id="MobiDB-lite"/>
    </source>
</evidence>
<dbReference type="InterPro" id="IPR011990">
    <property type="entry name" value="TPR-like_helical_dom_sf"/>
</dbReference>
<keyword evidence="1" id="KW-0802">TPR repeat</keyword>
<gene>
    <name evidence="3" type="ORF">DPRO_1506</name>
</gene>
<dbReference type="Pfam" id="PF00515">
    <property type="entry name" value="TPR_1"/>
    <property type="match status" value="1"/>
</dbReference>
<feature type="region of interest" description="Disordered" evidence="2">
    <location>
        <begin position="1"/>
        <end position="24"/>
    </location>
</feature>
<feature type="repeat" description="TPR" evidence="1">
    <location>
        <begin position="225"/>
        <end position="258"/>
    </location>
</feature>
<dbReference type="PROSITE" id="PS50293">
    <property type="entry name" value="TPR_REGION"/>
    <property type="match status" value="1"/>
</dbReference>
<proteinExistence type="predicted"/>
<reference evidence="4" key="1">
    <citation type="submission" date="2017-09" db="EMBL/GenBank/DDBJ databases">
        <authorList>
            <person name="Regsiter A."/>
            <person name="William W."/>
        </authorList>
    </citation>
    <scope>NUCLEOTIDE SEQUENCE [LARGE SCALE GENOMIC DNA]</scope>
    <source>
        <strain evidence="4">500-1</strain>
    </source>
</reference>
<protein>
    <submittedName>
        <fullName evidence="3">TPR repeat-containing protein</fullName>
    </submittedName>
</protein>
<organism evidence="3 4">
    <name type="scientific">Pseudodesulfovibrio profundus</name>
    <dbReference type="NCBI Taxonomy" id="57320"/>
    <lineage>
        <taxon>Bacteria</taxon>
        <taxon>Pseudomonadati</taxon>
        <taxon>Thermodesulfobacteriota</taxon>
        <taxon>Desulfovibrionia</taxon>
        <taxon>Desulfovibrionales</taxon>
        <taxon>Desulfovibrionaceae</taxon>
    </lineage>
</organism>
<dbReference type="Proteomes" id="UP000219215">
    <property type="component" value="Chromosome DPRO"/>
</dbReference>
<dbReference type="RefSeq" id="WP_232005739.1">
    <property type="nucleotide sequence ID" value="NZ_LT907975.1"/>
</dbReference>
<sequence>MTNEKLTSKKVPQDEGTFEGAIPDDVNREKISGVFSSQTVNKVGTGTTQRKMIQKAYWFAREIAPDEAGETPMVEVQPLNTNNIPSGPKEEIPLPDFLERYTPELEYYQTEVFPRMQEMNSTIQRAEQQRDQGALYSAEFEYSAALEFDENNVRANFGLGLTYMERGDAAKASDIFERIVGLDAAFTSQHKHLFNEFGINLRKSNLLDQAVTYYTRALEITDNDENLYYNIGRAYFQRGDIDLAQEHLQKALEIAPNFEEAQKFLDYIAKHRDK</sequence>
<dbReference type="InterPro" id="IPR019734">
    <property type="entry name" value="TPR_rpt"/>
</dbReference>
<name>A0A2C8F6Z8_9BACT</name>
<dbReference type="Pfam" id="PF13181">
    <property type="entry name" value="TPR_8"/>
    <property type="match status" value="1"/>
</dbReference>
<dbReference type="AlphaFoldDB" id="A0A2C8F6Z8"/>
<keyword evidence="4" id="KW-1185">Reference proteome</keyword>
<evidence type="ECO:0000256" key="1">
    <source>
        <dbReference type="PROSITE-ProRule" id="PRU00339"/>
    </source>
</evidence>
<dbReference type="KEGG" id="pprf:DPRO_1506"/>
<accession>A0A2C8F6Z8</accession>
<dbReference type="GO" id="GO:0006493">
    <property type="term" value="P:protein O-linked glycosylation"/>
    <property type="evidence" value="ECO:0007669"/>
    <property type="project" value="TreeGrafter"/>
</dbReference>
<evidence type="ECO:0000313" key="3">
    <source>
        <dbReference type="EMBL" id="SOB58401.1"/>
    </source>
</evidence>
<dbReference type="GO" id="GO:0016757">
    <property type="term" value="F:glycosyltransferase activity"/>
    <property type="evidence" value="ECO:0007669"/>
    <property type="project" value="TreeGrafter"/>
</dbReference>
<feature type="repeat" description="TPR" evidence="1">
    <location>
        <begin position="153"/>
        <end position="186"/>
    </location>
</feature>
<dbReference type="SUPFAM" id="SSF48452">
    <property type="entry name" value="TPR-like"/>
    <property type="match status" value="1"/>
</dbReference>
<dbReference type="PANTHER" id="PTHR44998">
    <property type="match status" value="1"/>
</dbReference>
<evidence type="ECO:0000313" key="4">
    <source>
        <dbReference type="Proteomes" id="UP000219215"/>
    </source>
</evidence>
<dbReference type="Gene3D" id="1.25.40.10">
    <property type="entry name" value="Tetratricopeptide repeat domain"/>
    <property type="match status" value="2"/>
</dbReference>